<feature type="transmembrane region" description="Helical" evidence="7">
    <location>
        <begin position="859"/>
        <end position="879"/>
    </location>
</feature>
<dbReference type="Proteomes" id="UP000702544">
    <property type="component" value="Unassembled WGS sequence"/>
</dbReference>
<feature type="transmembrane region" description="Helical" evidence="7">
    <location>
        <begin position="412"/>
        <end position="434"/>
    </location>
</feature>
<dbReference type="InterPro" id="IPR050250">
    <property type="entry name" value="Macrolide_Exporter_MacB"/>
</dbReference>
<name>A0AAE5CB67_9BACT</name>
<evidence type="ECO:0000259" key="8">
    <source>
        <dbReference type="Pfam" id="PF02687"/>
    </source>
</evidence>
<feature type="domain" description="ABC3 transporter permease C-terminal" evidence="8">
    <location>
        <begin position="773"/>
        <end position="886"/>
    </location>
</feature>
<feature type="domain" description="MacB-like periplasmic core" evidence="9">
    <location>
        <begin position="506"/>
        <end position="735"/>
    </location>
</feature>
<dbReference type="Pfam" id="PF02687">
    <property type="entry name" value="FtsX"/>
    <property type="match status" value="2"/>
</dbReference>
<evidence type="ECO:0000313" key="11">
    <source>
        <dbReference type="Proteomes" id="UP000702544"/>
    </source>
</evidence>
<comment type="caution">
    <text evidence="10">The sequence shown here is derived from an EMBL/GenBank/DDBJ whole genome shotgun (WGS) entry which is preliminary data.</text>
</comment>
<proteinExistence type="inferred from homology"/>
<feature type="transmembrane region" description="Helical" evidence="7">
    <location>
        <begin position="814"/>
        <end position="839"/>
    </location>
</feature>
<sequence>MRLPRLILLLYPRRFRARVGDELLQTLRDVHDGDVSRRGRVRACGRLALDLADLIIGGLIERARGLRARRGNPVSSSGPPPKKETEMSTILQDVRYSLRWIRKQPGFTAIVVLTVALGVGVNTSMFSVVYGVLLEPLPYEEPEELVLVFQTDRFNDTRREGVSGPDYFDYVERQSVFEWLAAFAGAPNPTLTPADGEAERLNAVQVTHTLFPTLGWSAALGRTFVPEEDVPDGPAVTVLSHGLWTRRFGADSTIVGRTIRLDGNAYTVVGVMPPDFRFGGDADLWLPLGYTPVTSDRGVHNLLVIGRMRDDVSLATAQAEMDAIMAALEETYPDDNVGRGANLVRMETVVTGDVRPALLLLMGAVALVLVISCANVANLLLTRSITRHREVAVRAALGASRRRLIGQFLSESLLLALAGGALGLLFAVAGIELLRDLAPAALPQIKTYSLNAPVLLFALGATLATGITFGVLPAIRTSRPNLNEELAEGGRGSTEGRTGRLRDAIAVAQVALAFVLAVGAGLTLRSMWNIAHVDPGFNHENLVRLSVSLPQVRYPNSFGDWPNVPEVQRFHAEVVERAERLPFVRSAALALNNPTVPGWTTRVRVEGGPETVEEGVEEERIRPVSAGYFATTGVRLLRGRDFDDRDDGSAPLVGIVNQSFARKYFPDEGALGERFHFWGAWREIVGVVADVKFMGLDQETRPAFYVPLTQVPFSQFDILVRAEPGSTEKVVQAMRTEIRQLDPELAVFNAGSVEQLVSRLMAPQRFNLIMLGLFAALALTLAAVGIYGVIAYGVGRRIREFGVRMSLGADRSRIVQLVLSQGMKLAGVGILLGLVAALAASRLISGLLFDVAAVDPATLAGVAVFLALVALAAAVVPALRAGRVNPVVALREE</sequence>
<comment type="similarity">
    <text evidence="6">Belongs to the ABC-4 integral membrane protein family.</text>
</comment>
<evidence type="ECO:0000256" key="5">
    <source>
        <dbReference type="ARBA" id="ARBA00023136"/>
    </source>
</evidence>
<dbReference type="PANTHER" id="PTHR30572:SF4">
    <property type="entry name" value="ABC TRANSPORTER PERMEASE YTRF"/>
    <property type="match status" value="1"/>
</dbReference>
<feature type="transmembrane region" description="Helical" evidence="7">
    <location>
        <begin position="454"/>
        <end position="475"/>
    </location>
</feature>
<evidence type="ECO:0000256" key="2">
    <source>
        <dbReference type="ARBA" id="ARBA00022475"/>
    </source>
</evidence>
<evidence type="ECO:0000256" key="7">
    <source>
        <dbReference type="SAM" id="Phobius"/>
    </source>
</evidence>
<dbReference type="GO" id="GO:0022857">
    <property type="term" value="F:transmembrane transporter activity"/>
    <property type="evidence" value="ECO:0007669"/>
    <property type="project" value="TreeGrafter"/>
</dbReference>
<evidence type="ECO:0000259" key="9">
    <source>
        <dbReference type="Pfam" id="PF12704"/>
    </source>
</evidence>
<dbReference type="NCBIfam" id="TIGR03434">
    <property type="entry name" value="ADOP"/>
    <property type="match status" value="1"/>
</dbReference>
<feature type="domain" description="ABC3 transporter permease C-terminal" evidence="8">
    <location>
        <begin position="364"/>
        <end position="481"/>
    </location>
</feature>
<dbReference type="InterPro" id="IPR025857">
    <property type="entry name" value="MacB_PCD"/>
</dbReference>
<organism evidence="10 11">
    <name type="scientific">Candidatus Kutchimonas denitrificans</name>
    <dbReference type="NCBI Taxonomy" id="3056748"/>
    <lineage>
        <taxon>Bacteria</taxon>
        <taxon>Pseudomonadati</taxon>
        <taxon>Gemmatimonadota</taxon>
        <taxon>Gemmatimonadia</taxon>
        <taxon>Candidatus Palauibacterales</taxon>
        <taxon>Candidatus Palauibacteraceae</taxon>
        <taxon>Candidatus Kutchimonas</taxon>
    </lineage>
</organism>
<feature type="domain" description="MacB-like periplasmic core" evidence="9">
    <location>
        <begin position="108"/>
        <end position="323"/>
    </location>
</feature>
<dbReference type="GO" id="GO:0005886">
    <property type="term" value="C:plasma membrane"/>
    <property type="evidence" value="ECO:0007669"/>
    <property type="project" value="UniProtKB-SubCell"/>
</dbReference>
<evidence type="ECO:0000256" key="6">
    <source>
        <dbReference type="ARBA" id="ARBA00038076"/>
    </source>
</evidence>
<feature type="transmembrane region" description="Helical" evidence="7">
    <location>
        <begin position="504"/>
        <end position="528"/>
    </location>
</feature>
<dbReference type="InterPro" id="IPR003838">
    <property type="entry name" value="ABC3_permease_C"/>
</dbReference>
<evidence type="ECO:0000256" key="1">
    <source>
        <dbReference type="ARBA" id="ARBA00004651"/>
    </source>
</evidence>
<keyword evidence="2" id="KW-1003">Cell membrane</keyword>
<dbReference type="AlphaFoldDB" id="A0AAE5CB67"/>
<keyword evidence="4 7" id="KW-1133">Transmembrane helix</keyword>
<dbReference type="InterPro" id="IPR017800">
    <property type="entry name" value="ADOP"/>
</dbReference>
<feature type="transmembrane region" description="Helical" evidence="7">
    <location>
        <begin position="768"/>
        <end position="794"/>
    </location>
</feature>
<keyword evidence="3 7" id="KW-0812">Transmembrane</keyword>
<dbReference type="PANTHER" id="PTHR30572">
    <property type="entry name" value="MEMBRANE COMPONENT OF TRANSPORTER-RELATED"/>
    <property type="match status" value="1"/>
</dbReference>
<comment type="subcellular location">
    <subcellularLocation>
        <location evidence="1">Cell membrane</location>
        <topology evidence="1">Multi-pass membrane protein</topology>
    </subcellularLocation>
</comment>
<gene>
    <name evidence="10" type="ORF">GWO12_03085</name>
</gene>
<reference evidence="10 11" key="1">
    <citation type="submission" date="2020-01" db="EMBL/GenBank/DDBJ databases">
        <title>Genomes assembled from Gulf of Kutch pelagic sediment metagenomes.</title>
        <authorList>
            <person name="Chandrashekar M."/>
            <person name="Mahajan M.S."/>
            <person name="Dave K.J."/>
            <person name="Vatsa P."/>
            <person name="Nathani N.M."/>
        </authorList>
    </citation>
    <scope>NUCLEOTIDE SEQUENCE [LARGE SCALE GENOMIC DNA]</scope>
    <source>
        <strain evidence="10">KS3-K002</strain>
    </source>
</reference>
<evidence type="ECO:0000313" key="10">
    <source>
        <dbReference type="EMBL" id="NIR74085.1"/>
    </source>
</evidence>
<evidence type="ECO:0000256" key="4">
    <source>
        <dbReference type="ARBA" id="ARBA00022989"/>
    </source>
</evidence>
<protein>
    <submittedName>
        <fullName evidence="10">ABC transporter permease</fullName>
    </submittedName>
</protein>
<feature type="transmembrane region" description="Helical" evidence="7">
    <location>
        <begin position="357"/>
        <end position="381"/>
    </location>
</feature>
<dbReference type="EMBL" id="JAACAK010000022">
    <property type="protein sequence ID" value="NIR74085.1"/>
    <property type="molecule type" value="Genomic_DNA"/>
</dbReference>
<keyword evidence="5 7" id="KW-0472">Membrane</keyword>
<accession>A0AAE5CB67</accession>
<dbReference type="Pfam" id="PF12704">
    <property type="entry name" value="MacB_PCD"/>
    <property type="match status" value="2"/>
</dbReference>
<evidence type="ECO:0000256" key="3">
    <source>
        <dbReference type="ARBA" id="ARBA00022692"/>
    </source>
</evidence>